<dbReference type="RefSeq" id="WP_016380271.1">
    <property type="nucleotide sequence ID" value="NZ_CP098411.1"/>
</dbReference>
<gene>
    <name evidence="9" type="ORF">RF672_12950</name>
</gene>
<evidence type="ECO:0000259" key="8">
    <source>
        <dbReference type="PROSITE" id="PS51096"/>
    </source>
</evidence>
<evidence type="ECO:0000256" key="2">
    <source>
        <dbReference type="ARBA" id="ARBA00022448"/>
    </source>
</evidence>
<evidence type="ECO:0000256" key="7">
    <source>
        <dbReference type="ARBA" id="ARBA00022777"/>
    </source>
</evidence>
<reference evidence="10" key="1">
    <citation type="submission" date="2023-07" db="EMBL/GenBank/DDBJ databases">
        <title>Lacticaseibacillus paracasei KCKM 0992.</title>
        <authorList>
            <person name="Kim T.W."/>
        </authorList>
    </citation>
    <scope>NUCLEOTIDE SEQUENCE [LARGE SCALE GENOMIC DNA]</scope>
    <source>
        <strain evidence="10">KCKM 0992</strain>
    </source>
</reference>
<feature type="domain" description="PTS EIIA type-4" evidence="8">
    <location>
        <begin position="1"/>
        <end position="129"/>
    </location>
</feature>
<evidence type="ECO:0000256" key="4">
    <source>
        <dbReference type="ARBA" id="ARBA00022597"/>
    </source>
</evidence>
<keyword evidence="4 9" id="KW-0762">Sugar transport</keyword>
<dbReference type="Gene3D" id="3.40.50.510">
    <property type="entry name" value="Phosphotransferase system, mannose-type IIA component"/>
    <property type="match status" value="1"/>
</dbReference>
<dbReference type="EMBL" id="JAVKVH010000001">
    <property type="protein sequence ID" value="MDR7625469.1"/>
    <property type="molecule type" value="Genomic_DNA"/>
</dbReference>
<protein>
    <submittedName>
        <fullName evidence="9">PTS sugar transporter subunit IIA</fullName>
    </submittedName>
</protein>
<keyword evidence="3" id="KW-0963">Cytoplasm</keyword>
<evidence type="ECO:0000256" key="1">
    <source>
        <dbReference type="ARBA" id="ARBA00004496"/>
    </source>
</evidence>
<dbReference type="PROSITE" id="PS51096">
    <property type="entry name" value="PTS_EIIA_TYPE_4"/>
    <property type="match status" value="1"/>
</dbReference>
<evidence type="ECO:0000313" key="10">
    <source>
        <dbReference type="Proteomes" id="UP001268544"/>
    </source>
</evidence>
<dbReference type="SUPFAM" id="SSF53062">
    <property type="entry name" value="PTS system fructose IIA component-like"/>
    <property type="match status" value="1"/>
</dbReference>
<dbReference type="Proteomes" id="UP001268544">
    <property type="component" value="Unassembled WGS sequence"/>
</dbReference>
<keyword evidence="6" id="KW-0598">Phosphotransferase system</keyword>
<dbReference type="InterPro" id="IPR051471">
    <property type="entry name" value="Bacterial_PTS_sugar_comp"/>
</dbReference>
<dbReference type="GO" id="GO:0005737">
    <property type="term" value="C:cytoplasm"/>
    <property type="evidence" value="ECO:0007669"/>
    <property type="project" value="UniProtKB-SubCell"/>
</dbReference>
<organism evidence="9 10">
    <name type="scientific">Lacticaseibacillus paracasei</name>
    <name type="common">Lactobacillus paracasei</name>
    <dbReference type="NCBI Taxonomy" id="1597"/>
    <lineage>
        <taxon>Bacteria</taxon>
        <taxon>Bacillati</taxon>
        <taxon>Bacillota</taxon>
        <taxon>Bacilli</taxon>
        <taxon>Lactobacillales</taxon>
        <taxon>Lactobacillaceae</taxon>
        <taxon>Lacticaseibacillus</taxon>
    </lineage>
</organism>
<proteinExistence type="predicted"/>
<dbReference type="InterPro" id="IPR033887">
    <property type="entry name" value="PTS_IIA_man"/>
</dbReference>
<dbReference type="PANTHER" id="PTHR33799:SF1">
    <property type="entry name" value="PTS SYSTEM MANNOSE-SPECIFIC EIIAB COMPONENT-RELATED"/>
    <property type="match status" value="1"/>
</dbReference>
<dbReference type="GO" id="GO:0016301">
    <property type="term" value="F:kinase activity"/>
    <property type="evidence" value="ECO:0007669"/>
    <property type="project" value="UniProtKB-KW"/>
</dbReference>
<dbReference type="GO" id="GO:0009401">
    <property type="term" value="P:phosphoenolpyruvate-dependent sugar phosphotransferase system"/>
    <property type="evidence" value="ECO:0007669"/>
    <property type="project" value="UniProtKB-KW"/>
</dbReference>
<comment type="caution">
    <text evidence="9">The sequence shown here is derived from an EMBL/GenBank/DDBJ whole genome shotgun (WGS) entry which is preliminary data.</text>
</comment>
<dbReference type="CDD" id="cd00006">
    <property type="entry name" value="PTS_IIA_man"/>
    <property type="match status" value="1"/>
</dbReference>
<dbReference type="PANTHER" id="PTHR33799">
    <property type="entry name" value="PTS PERMEASE-RELATED-RELATED"/>
    <property type="match status" value="1"/>
</dbReference>
<keyword evidence="5" id="KW-0808">Transferase</keyword>
<dbReference type="Pfam" id="PF03610">
    <property type="entry name" value="EIIA-man"/>
    <property type="match status" value="1"/>
</dbReference>
<sequence length="144" mass="15889">MLGYVIATHGQLAAGLLDAVELIAGKQERVAVIGLNHDDSIEEFTGKLQEEIERFGIDGEVIVFTDMLGASPYNSAVKCVGLVRNVTFRVMTGTNLGMLIEGFLQREIHPEWEAEEMSSFLIKKGKESVTELYHEISKMKSASN</sequence>
<evidence type="ECO:0000256" key="3">
    <source>
        <dbReference type="ARBA" id="ARBA00022490"/>
    </source>
</evidence>
<name>A0ABD5D010_LACPA</name>
<accession>A0ABD5D010</accession>
<dbReference type="InterPro" id="IPR036662">
    <property type="entry name" value="PTS_EIIA_man-typ_sf"/>
</dbReference>
<evidence type="ECO:0000256" key="5">
    <source>
        <dbReference type="ARBA" id="ARBA00022679"/>
    </source>
</evidence>
<keyword evidence="2" id="KW-0813">Transport</keyword>
<evidence type="ECO:0000313" key="9">
    <source>
        <dbReference type="EMBL" id="MDR7625469.1"/>
    </source>
</evidence>
<comment type="subcellular location">
    <subcellularLocation>
        <location evidence="1">Cytoplasm</location>
    </subcellularLocation>
</comment>
<dbReference type="AlphaFoldDB" id="A0ABD5D010"/>
<evidence type="ECO:0000256" key="6">
    <source>
        <dbReference type="ARBA" id="ARBA00022683"/>
    </source>
</evidence>
<dbReference type="InterPro" id="IPR004701">
    <property type="entry name" value="PTS_EIIA_man-typ"/>
</dbReference>
<keyword evidence="7" id="KW-0418">Kinase</keyword>